<dbReference type="AlphaFoldDB" id="A0AAD2D576"/>
<organism evidence="1 2">
    <name type="scientific">Euplotes crassus</name>
    <dbReference type="NCBI Taxonomy" id="5936"/>
    <lineage>
        <taxon>Eukaryota</taxon>
        <taxon>Sar</taxon>
        <taxon>Alveolata</taxon>
        <taxon>Ciliophora</taxon>
        <taxon>Intramacronucleata</taxon>
        <taxon>Spirotrichea</taxon>
        <taxon>Hypotrichia</taxon>
        <taxon>Euplotida</taxon>
        <taxon>Euplotidae</taxon>
        <taxon>Moneuplotes</taxon>
    </lineage>
</organism>
<accession>A0AAD2D576</accession>
<evidence type="ECO:0000313" key="1">
    <source>
        <dbReference type="EMBL" id="CAI2379958.1"/>
    </source>
</evidence>
<dbReference type="Proteomes" id="UP001295684">
    <property type="component" value="Unassembled WGS sequence"/>
</dbReference>
<proteinExistence type="predicted"/>
<evidence type="ECO:0000313" key="2">
    <source>
        <dbReference type="Proteomes" id="UP001295684"/>
    </source>
</evidence>
<protein>
    <submittedName>
        <fullName evidence="1">Uncharacterized protein</fullName>
    </submittedName>
</protein>
<name>A0AAD2D576_EUPCR</name>
<keyword evidence="2" id="KW-1185">Reference proteome</keyword>
<sequence>MEEKDVLKSEQCIQDGTIDEIYNQLGSESPPYKQKLIWHINEFSSKNAAYLWKKMEKIGINEINDLRIYQNDNFDTFRRIMKTSLFHNISCFYVELDRNNVYEFKNFHRSILKFIPIVTKSLSLRYC</sequence>
<comment type="caution">
    <text evidence="1">The sequence shown here is derived from an EMBL/GenBank/DDBJ whole genome shotgun (WGS) entry which is preliminary data.</text>
</comment>
<reference evidence="1" key="1">
    <citation type="submission" date="2023-07" db="EMBL/GenBank/DDBJ databases">
        <authorList>
            <consortium name="AG Swart"/>
            <person name="Singh M."/>
            <person name="Singh A."/>
            <person name="Seah K."/>
            <person name="Emmerich C."/>
        </authorList>
    </citation>
    <scope>NUCLEOTIDE SEQUENCE</scope>
    <source>
        <strain evidence="1">DP1</strain>
    </source>
</reference>
<gene>
    <name evidence="1" type="ORF">ECRASSUSDP1_LOCUS21382</name>
</gene>
<dbReference type="EMBL" id="CAMPGE010021849">
    <property type="protein sequence ID" value="CAI2379958.1"/>
    <property type="molecule type" value="Genomic_DNA"/>
</dbReference>